<keyword evidence="5" id="KW-1185">Reference proteome</keyword>
<dbReference type="PANTHER" id="PTHR19328">
    <property type="entry name" value="HEDGEHOG-INTERACTING PROTEIN"/>
    <property type="match status" value="1"/>
</dbReference>
<evidence type="ECO:0000256" key="2">
    <source>
        <dbReference type="SAM" id="SignalP"/>
    </source>
</evidence>
<sequence>MRRGLNWSRVARGAVLSLVAAGLAAVTVSGEAQGATTLPGFSESVVLSGLTNPTVVRFSPDGRVLVAEKRGVIKIFDSLSDTTPKVFADLNANVYNFWDRGLLGMALDPEFPTKPYVYVLYTYDHELGSSQQAPRWGTPGVYSDPCPTPPGATADGCVVSGRLSRLTAAGDTMTGPEQVLVEDWCQQYPSHSVGTVEFDRSGALYASAGDGASFNFADWGQDGSPLNPCGDPPGPPGTVLAPPTAEGGALRSQDLRTTSDPVGLDGSVIRVDPATGQGLPDNPLASSADPNARRIVASGLRNPFRLTGRPGTDELWIGDVGWNTWEEINRVPVPTSGPANNGWPCYEGASRQSGYDGADLAVCENLYATSGAVTSPYLAYNHSNQVVAGETCPTGSSSISGLQFGPPATQSPYPAEYGNALFFADYSRDCIWVMPTGTDGLPDRTRVRTFVAGAANPVNLQIGPGGELYYVDFDGGTIRRISYTSQNRPPVAVVSANPTTGSAPLTVAFDATGSSDPDPGDTLTYAWDLDGDLAYDDSNAAKPTYTYMSAGTFTVSLRVTDSHGATATTSTTVTVGNTAPTAVIDIPSAGTLWRVGDVIAFTGHATDTQDGALPSSALSWDLVMQHCPSNCHSHLIQTFSGVSGGSFVAPDHEWPSYLELRLTATDSGGLSSTTSLRLDPRVVTLTFQSVPGGMTLTVNGLSGKATFSRTVIVGSTNTVSAVSPQTKGKQQYRFVSWSDGGAQTHTIVAPQAAATYTARYK</sequence>
<dbReference type="Pfam" id="PF07995">
    <property type="entry name" value="GSDH"/>
    <property type="match status" value="2"/>
</dbReference>
<dbReference type="RefSeq" id="WP_194708455.1">
    <property type="nucleotide sequence ID" value="NZ_JADKPN010000014.1"/>
</dbReference>
<evidence type="ECO:0000313" key="5">
    <source>
        <dbReference type="Proteomes" id="UP000640489"/>
    </source>
</evidence>
<feature type="domain" description="PKD" evidence="3">
    <location>
        <begin position="490"/>
        <end position="575"/>
    </location>
</feature>
<feature type="signal peptide" evidence="2">
    <location>
        <begin position="1"/>
        <end position="34"/>
    </location>
</feature>
<dbReference type="Gene3D" id="2.120.10.30">
    <property type="entry name" value="TolB, C-terminal domain"/>
    <property type="match status" value="1"/>
</dbReference>
<evidence type="ECO:0000313" key="4">
    <source>
        <dbReference type="EMBL" id="MBF4765266.1"/>
    </source>
</evidence>
<dbReference type="Proteomes" id="UP000640489">
    <property type="component" value="Unassembled WGS sequence"/>
</dbReference>
<dbReference type="PANTHER" id="PTHR19328:SF13">
    <property type="entry name" value="HIPL1 PROTEIN"/>
    <property type="match status" value="1"/>
</dbReference>
<dbReference type="EMBL" id="JADKPN010000014">
    <property type="protein sequence ID" value="MBF4765266.1"/>
    <property type="molecule type" value="Genomic_DNA"/>
</dbReference>
<dbReference type="PROSITE" id="PS50093">
    <property type="entry name" value="PKD"/>
    <property type="match status" value="1"/>
</dbReference>
<dbReference type="InterPro" id="IPR011042">
    <property type="entry name" value="6-blade_b-propeller_TolB-like"/>
</dbReference>
<dbReference type="InterPro" id="IPR000601">
    <property type="entry name" value="PKD_dom"/>
</dbReference>
<dbReference type="CDD" id="cd00146">
    <property type="entry name" value="PKD"/>
    <property type="match status" value="1"/>
</dbReference>
<dbReference type="AlphaFoldDB" id="A0A930YED3"/>
<keyword evidence="2" id="KW-0732">Signal</keyword>
<gene>
    <name evidence="4" type="ORF">ISU07_19205</name>
</gene>
<comment type="caution">
    <text evidence="4">The sequence shown here is derived from an EMBL/GenBank/DDBJ whole genome shotgun (WGS) entry which is preliminary data.</text>
</comment>
<dbReference type="InterPro" id="IPR012938">
    <property type="entry name" value="Glc/Sorbosone_DH"/>
</dbReference>
<dbReference type="SUPFAM" id="SSF49299">
    <property type="entry name" value="PKD domain"/>
    <property type="match status" value="1"/>
</dbReference>
<dbReference type="InterPro" id="IPR035986">
    <property type="entry name" value="PKD_dom_sf"/>
</dbReference>
<dbReference type="SUPFAM" id="SSF50952">
    <property type="entry name" value="Soluble quinoprotein glucose dehydrogenase"/>
    <property type="match status" value="1"/>
</dbReference>
<protein>
    <submittedName>
        <fullName evidence="4">PQQ-dependent sugar dehydrogenase</fullName>
    </submittedName>
</protein>
<reference evidence="4" key="1">
    <citation type="submission" date="2020-11" db="EMBL/GenBank/DDBJ databases">
        <title>Nocardioides sp. nov., isolated from Soil of Cynanchum wilfordii Hemsley rhizosphere.</title>
        <authorList>
            <person name="Lee J.-S."/>
            <person name="Suh M.K."/>
            <person name="Kim J.-S."/>
        </authorList>
    </citation>
    <scope>NUCLEOTIDE SEQUENCE</scope>
    <source>
        <strain evidence="4">KCTC 19275</strain>
    </source>
</reference>
<accession>A0A930YED3</accession>
<evidence type="ECO:0000256" key="1">
    <source>
        <dbReference type="SAM" id="MobiDB-lite"/>
    </source>
</evidence>
<dbReference type="InterPro" id="IPR022409">
    <property type="entry name" value="PKD/Chitinase_dom"/>
</dbReference>
<dbReference type="InterPro" id="IPR013783">
    <property type="entry name" value="Ig-like_fold"/>
</dbReference>
<feature type="chain" id="PRO_5038047605" evidence="2">
    <location>
        <begin position="35"/>
        <end position="761"/>
    </location>
</feature>
<feature type="region of interest" description="Disordered" evidence="1">
    <location>
        <begin position="244"/>
        <end position="265"/>
    </location>
</feature>
<dbReference type="Gene3D" id="2.60.40.10">
    <property type="entry name" value="Immunoglobulins"/>
    <property type="match status" value="1"/>
</dbReference>
<dbReference type="InterPro" id="IPR011041">
    <property type="entry name" value="Quinoprot_gluc/sorb_DH_b-prop"/>
</dbReference>
<dbReference type="GO" id="GO:0005975">
    <property type="term" value="P:carbohydrate metabolic process"/>
    <property type="evidence" value="ECO:0007669"/>
    <property type="project" value="UniProtKB-ARBA"/>
</dbReference>
<name>A0A930YED3_9ACTN</name>
<organism evidence="4 5">
    <name type="scientific">Nocardioides islandensis</name>
    <dbReference type="NCBI Taxonomy" id="433663"/>
    <lineage>
        <taxon>Bacteria</taxon>
        <taxon>Bacillati</taxon>
        <taxon>Actinomycetota</taxon>
        <taxon>Actinomycetes</taxon>
        <taxon>Propionibacteriales</taxon>
        <taxon>Nocardioidaceae</taxon>
        <taxon>Nocardioides</taxon>
    </lineage>
</organism>
<dbReference type="Pfam" id="PF18911">
    <property type="entry name" value="PKD_4"/>
    <property type="match status" value="1"/>
</dbReference>
<evidence type="ECO:0000259" key="3">
    <source>
        <dbReference type="PROSITE" id="PS50093"/>
    </source>
</evidence>
<proteinExistence type="predicted"/>
<dbReference type="SMART" id="SM00089">
    <property type="entry name" value="PKD"/>
    <property type="match status" value="1"/>
</dbReference>